<dbReference type="InterPro" id="IPR028207">
    <property type="entry name" value="DNA_pol_B_palm_palm"/>
</dbReference>
<evidence type="ECO:0000256" key="10">
    <source>
        <dbReference type="ARBA" id="ARBA00023239"/>
    </source>
</evidence>
<dbReference type="Gene3D" id="3.30.210.10">
    <property type="entry name" value="DNA polymerase, thumb domain"/>
    <property type="match status" value="1"/>
</dbReference>
<comment type="similarity">
    <text evidence="3 13">Belongs to the DNA polymerase type-X family.</text>
</comment>
<dbReference type="InterPro" id="IPR002008">
    <property type="entry name" value="DNA_pol_X_beta-like"/>
</dbReference>
<evidence type="ECO:0000256" key="1">
    <source>
        <dbReference type="ARBA" id="ARBA00001936"/>
    </source>
</evidence>
<keyword evidence="8 13" id="KW-0239">DNA-directed DNA polymerase</keyword>
<comment type="caution">
    <text evidence="16">The sequence shown here is derived from an EMBL/GenBank/DDBJ whole genome shotgun (WGS) entry which is preliminary data.</text>
</comment>
<proteinExistence type="inferred from homology"/>
<evidence type="ECO:0000256" key="6">
    <source>
        <dbReference type="ARBA" id="ARBA00022723"/>
    </source>
</evidence>
<feature type="region of interest" description="Disordered" evidence="14">
    <location>
        <begin position="95"/>
        <end position="128"/>
    </location>
</feature>
<dbReference type="GO" id="GO:0006303">
    <property type="term" value="P:double-strand break repair via nonhomologous end joining"/>
    <property type="evidence" value="ECO:0007669"/>
    <property type="project" value="TreeGrafter"/>
</dbReference>
<evidence type="ECO:0000256" key="8">
    <source>
        <dbReference type="ARBA" id="ARBA00022932"/>
    </source>
</evidence>
<comment type="function">
    <text evidence="13">DNA polymerase that functions in several pathways of DNA repair. Involved in base excision repair (BER) responsible for repair of lesions that give rise to abasic (AP) sites in DNA. Also contributes to DNA double-strand break repair by non-homologous end joining and homologous recombination. Has both template-dependent and template-independent (terminal transferase) DNA polymerase activities. Has also a 5'-deoxyribose-5-phosphate lyase (dRP lyase) activity.</text>
</comment>
<dbReference type="InterPro" id="IPR037160">
    <property type="entry name" value="DNA_Pol_thumb_sf"/>
</dbReference>
<dbReference type="SUPFAM" id="SSF47802">
    <property type="entry name" value="DNA polymerase beta, N-terminal domain-like"/>
    <property type="match status" value="1"/>
</dbReference>
<evidence type="ECO:0000256" key="3">
    <source>
        <dbReference type="ARBA" id="ARBA00008323"/>
    </source>
</evidence>
<dbReference type="InterPro" id="IPR019843">
    <property type="entry name" value="DNA_pol-X_BS"/>
</dbReference>
<dbReference type="InterPro" id="IPR002054">
    <property type="entry name" value="DNA-dir_DNA_pol_X"/>
</dbReference>
<dbReference type="SUPFAM" id="SSF81585">
    <property type="entry name" value="PsbU/PolX domain-like"/>
    <property type="match status" value="1"/>
</dbReference>
<dbReference type="InterPro" id="IPR036420">
    <property type="entry name" value="BRCT_dom_sf"/>
</dbReference>
<dbReference type="GO" id="GO:0005634">
    <property type="term" value="C:nucleus"/>
    <property type="evidence" value="ECO:0007669"/>
    <property type="project" value="UniProtKB-SubCell"/>
</dbReference>
<dbReference type="FunFam" id="1.10.150.20:FF:000010">
    <property type="entry name" value="DNA polymerase lambda"/>
    <property type="match status" value="1"/>
</dbReference>
<dbReference type="GO" id="GO:0003677">
    <property type="term" value="F:DNA binding"/>
    <property type="evidence" value="ECO:0007669"/>
    <property type="project" value="UniProtKB-UniRule"/>
</dbReference>
<keyword evidence="9 13" id="KW-0234">DNA repair</keyword>
<dbReference type="PROSITE" id="PS00522">
    <property type="entry name" value="DNA_POLYMERASE_X"/>
    <property type="match status" value="1"/>
</dbReference>
<comment type="subcellular location">
    <subcellularLocation>
        <location evidence="2 13">Nucleus</location>
    </subcellularLocation>
</comment>
<evidence type="ECO:0000256" key="13">
    <source>
        <dbReference type="RuleBase" id="RU366014"/>
    </source>
</evidence>
<dbReference type="EC" id="2.7.7.7" evidence="13"/>
<evidence type="ECO:0000256" key="9">
    <source>
        <dbReference type="ARBA" id="ARBA00023204"/>
    </source>
</evidence>
<evidence type="ECO:0000259" key="15">
    <source>
        <dbReference type="PROSITE" id="PS50172"/>
    </source>
</evidence>
<evidence type="ECO:0000256" key="11">
    <source>
        <dbReference type="ARBA" id="ARBA00023242"/>
    </source>
</evidence>
<keyword evidence="5 13" id="KW-0548">Nucleotidyltransferase</keyword>
<dbReference type="InterPro" id="IPR029398">
    <property type="entry name" value="PolB_thumb"/>
</dbReference>
<dbReference type="Pfam" id="PF10391">
    <property type="entry name" value="DNA_pol_lambd_f"/>
    <property type="match status" value="1"/>
</dbReference>
<dbReference type="GO" id="GO:0046872">
    <property type="term" value="F:metal ion binding"/>
    <property type="evidence" value="ECO:0007669"/>
    <property type="project" value="UniProtKB-UniRule"/>
</dbReference>
<feature type="compositionally biased region" description="Polar residues" evidence="14">
    <location>
        <begin position="112"/>
        <end position="128"/>
    </location>
</feature>
<evidence type="ECO:0000256" key="7">
    <source>
        <dbReference type="ARBA" id="ARBA00022763"/>
    </source>
</evidence>
<dbReference type="SUPFAM" id="SSF81301">
    <property type="entry name" value="Nucleotidyltransferase"/>
    <property type="match status" value="1"/>
</dbReference>
<keyword evidence="10" id="KW-0456">Lyase</keyword>
<sequence length="624" mass="69199">MTLNFPVTFLLPAHLGSDELQKLEEQIPTLTYDIKEAEVIVGKVFRKERALFELRKQKLITEEVSGSVSQQPQKSFSSVSPRLKQARVALEPGEEAVAISDTDSDATTATVNSRYRSQRSADASTQQPATAVKVVNLAWLTDSVKAGEVLPLDGYLIYEGRKPPAAPATAPMKPPPPPPKPPVAAAAAADIMKRALADADASKRPRSSHGSGGRRSGDHVHYPIRPALLHQTTSEHDIDLHLPPIPDYLHTTYSCQRPTPIHPPNEAFIDALIKIRAARTLMGDKIGVRAYSSAIATLSAYPYTLSTANEVARLPGCGSKIAVLYQEFKETGELEEAKTDEADPRLSVLKLFYEIWGVAETTAREFYNKGWRDLDDVVEYGWDSLTRVQQIGVKYYDEFQLKIPRAEVESISNTILKHANKVQRGFQMVIVGGYRRGKLQSGDVDVVLSHPDESATREFVERIVASLERAGYITHTLILSTTNTERGQTPVSWKGNEKKAGTGFDTLDKALVVWQDPKWMSGEAKNPNPHRRVDIIISPWKTAGCAVLGWTSGTTFQRDLRRYCKKGRSLKFDSSGIRSRADGSWVDFESGPDREPAPDMLTAERRVFAGLELEWRPPEERCTG</sequence>
<evidence type="ECO:0000313" key="17">
    <source>
        <dbReference type="Proteomes" id="UP001174934"/>
    </source>
</evidence>
<dbReference type="InterPro" id="IPR022312">
    <property type="entry name" value="DNA_pol_X"/>
</dbReference>
<dbReference type="Pfam" id="PF14791">
    <property type="entry name" value="DNA_pol_B_thumb"/>
    <property type="match status" value="1"/>
</dbReference>
<dbReference type="PRINTS" id="PR00870">
    <property type="entry name" value="DNAPOLXBETA"/>
</dbReference>
<evidence type="ECO:0000256" key="2">
    <source>
        <dbReference type="ARBA" id="ARBA00004123"/>
    </source>
</evidence>
<dbReference type="FunFam" id="1.10.150.110:FF:000005">
    <property type="entry name" value="DNA polymerase POL4"/>
    <property type="match status" value="1"/>
</dbReference>
<dbReference type="Gene3D" id="1.10.150.20">
    <property type="entry name" value="5' to 3' exonuclease, C-terminal subdomain"/>
    <property type="match status" value="1"/>
</dbReference>
<gene>
    <name evidence="16" type="ORF">B0T17DRAFT_612383</name>
</gene>
<dbReference type="Pfam" id="PF14716">
    <property type="entry name" value="HHH_8"/>
    <property type="match status" value="1"/>
</dbReference>
<dbReference type="FunFam" id="3.30.460.10:FF:000062">
    <property type="entry name" value="DNA polymerase"/>
    <property type="match status" value="1"/>
</dbReference>
<feature type="compositionally biased region" description="Pro residues" evidence="14">
    <location>
        <begin position="172"/>
        <end position="182"/>
    </location>
</feature>
<organism evidence="16 17">
    <name type="scientific">Bombardia bombarda</name>
    <dbReference type="NCBI Taxonomy" id="252184"/>
    <lineage>
        <taxon>Eukaryota</taxon>
        <taxon>Fungi</taxon>
        <taxon>Dikarya</taxon>
        <taxon>Ascomycota</taxon>
        <taxon>Pezizomycotina</taxon>
        <taxon>Sordariomycetes</taxon>
        <taxon>Sordariomycetidae</taxon>
        <taxon>Sordariales</taxon>
        <taxon>Lasiosphaeriaceae</taxon>
        <taxon>Bombardia</taxon>
    </lineage>
</organism>
<protein>
    <recommendedName>
        <fullName evidence="13">DNA polymerase</fullName>
        <ecNumber evidence="13">2.7.7.7</ecNumber>
    </recommendedName>
</protein>
<dbReference type="CDD" id="cd00141">
    <property type="entry name" value="NT_POLXc"/>
    <property type="match status" value="1"/>
</dbReference>
<dbReference type="InterPro" id="IPR043519">
    <property type="entry name" value="NT_sf"/>
</dbReference>
<dbReference type="EMBL" id="JAULSR010000001">
    <property type="protein sequence ID" value="KAK0635530.1"/>
    <property type="molecule type" value="Genomic_DNA"/>
</dbReference>
<accession>A0AA39XKW3</accession>
<feature type="region of interest" description="Disordered" evidence="14">
    <location>
        <begin position="165"/>
        <end position="184"/>
    </location>
</feature>
<evidence type="ECO:0000256" key="14">
    <source>
        <dbReference type="SAM" id="MobiDB-lite"/>
    </source>
</evidence>
<dbReference type="Pfam" id="PF14792">
    <property type="entry name" value="DNA_pol_B_palm"/>
    <property type="match status" value="1"/>
</dbReference>
<dbReference type="PANTHER" id="PTHR11276">
    <property type="entry name" value="DNA POLYMERASE TYPE-X FAMILY MEMBER"/>
    <property type="match status" value="1"/>
</dbReference>
<dbReference type="SUPFAM" id="SSF52113">
    <property type="entry name" value="BRCT domain"/>
    <property type="match status" value="1"/>
</dbReference>
<name>A0AA39XKW3_9PEZI</name>
<reference evidence="16" key="1">
    <citation type="submission" date="2023-06" db="EMBL/GenBank/DDBJ databases">
        <title>Genome-scale phylogeny and comparative genomics of the fungal order Sordariales.</title>
        <authorList>
            <consortium name="Lawrence Berkeley National Laboratory"/>
            <person name="Hensen N."/>
            <person name="Bonometti L."/>
            <person name="Westerberg I."/>
            <person name="Brannstrom I.O."/>
            <person name="Guillou S."/>
            <person name="Cros-Aarteil S."/>
            <person name="Calhoun S."/>
            <person name="Haridas S."/>
            <person name="Kuo A."/>
            <person name="Mondo S."/>
            <person name="Pangilinan J."/>
            <person name="Riley R."/>
            <person name="LaButti K."/>
            <person name="Andreopoulos B."/>
            <person name="Lipzen A."/>
            <person name="Chen C."/>
            <person name="Yanf M."/>
            <person name="Daum C."/>
            <person name="Ng V."/>
            <person name="Clum A."/>
            <person name="Steindorff A."/>
            <person name="Ohm R."/>
            <person name="Martin F."/>
            <person name="Silar P."/>
            <person name="Natvig D."/>
            <person name="Lalanne C."/>
            <person name="Gautier V."/>
            <person name="Ament-velasquez S.L."/>
            <person name="Kruys A."/>
            <person name="Hutchinson M.I."/>
            <person name="Powell A.J."/>
            <person name="Barry K."/>
            <person name="Miller A.N."/>
            <person name="Grigoriev I.V."/>
            <person name="Debuchy R."/>
            <person name="Gladieux P."/>
            <person name="Thoren M.H."/>
            <person name="Johannesson H."/>
        </authorList>
    </citation>
    <scope>NUCLEOTIDE SEQUENCE</scope>
    <source>
        <strain evidence="16">SMH3391-2</strain>
    </source>
</reference>
<feature type="domain" description="BRCT" evidence="15">
    <location>
        <begin position="129"/>
        <end position="157"/>
    </location>
</feature>
<dbReference type="PRINTS" id="PR00869">
    <property type="entry name" value="DNAPOLX"/>
</dbReference>
<evidence type="ECO:0000256" key="5">
    <source>
        <dbReference type="ARBA" id="ARBA00022695"/>
    </source>
</evidence>
<keyword evidence="6" id="KW-0479">Metal-binding</keyword>
<dbReference type="SMART" id="SM00483">
    <property type="entry name" value="POLXc"/>
    <property type="match status" value="1"/>
</dbReference>
<dbReference type="FunFam" id="3.30.210.10:FF:000005">
    <property type="entry name" value="DNA polymerase IV"/>
    <property type="match status" value="1"/>
</dbReference>
<keyword evidence="7 13" id="KW-0227">DNA damage</keyword>
<dbReference type="Proteomes" id="UP001174934">
    <property type="component" value="Unassembled WGS sequence"/>
</dbReference>
<dbReference type="InterPro" id="IPR018944">
    <property type="entry name" value="DNA_pol_lambd_fingers_domain"/>
</dbReference>
<dbReference type="InterPro" id="IPR010996">
    <property type="entry name" value="HHH_MUS81"/>
</dbReference>
<evidence type="ECO:0000256" key="4">
    <source>
        <dbReference type="ARBA" id="ARBA00022679"/>
    </source>
</evidence>
<evidence type="ECO:0000313" key="16">
    <source>
        <dbReference type="EMBL" id="KAK0635530.1"/>
    </source>
</evidence>
<evidence type="ECO:0000256" key="12">
    <source>
        <dbReference type="ARBA" id="ARBA00049244"/>
    </source>
</evidence>
<feature type="region of interest" description="Disordered" evidence="14">
    <location>
        <begin position="196"/>
        <end position="220"/>
    </location>
</feature>
<keyword evidence="4 13" id="KW-0808">Transferase</keyword>
<dbReference type="Gene3D" id="1.10.150.110">
    <property type="entry name" value="DNA polymerase beta, N-terminal domain-like"/>
    <property type="match status" value="1"/>
</dbReference>
<feature type="compositionally biased region" description="Low complexity" evidence="14">
    <location>
        <begin position="96"/>
        <end position="111"/>
    </location>
</feature>
<keyword evidence="17" id="KW-1185">Reference proteome</keyword>
<dbReference type="InterPro" id="IPR027421">
    <property type="entry name" value="DNA_pol_lamdba_lyase_dom_sf"/>
</dbReference>
<dbReference type="GO" id="GO:0016829">
    <property type="term" value="F:lyase activity"/>
    <property type="evidence" value="ECO:0007669"/>
    <property type="project" value="UniProtKB-KW"/>
</dbReference>
<dbReference type="InterPro" id="IPR001357">
    <property type="entry name" value="BRCT_dom"/>
</dbReference>
<dbReference type="Gene3D" id="3.30.460.10">
    <property type="entry name" value="Beta Polymerase, domain 2"/>
    <property type="match status" value="1"/>
</dbReference>
<comment type="catalytic activity">
    <reaction evidence="12 13">
        <text>DNA(n) + a 2'-deoxyribonucleoside 5'-triphosphate = DNA(n+1) + diphosphate</text>
        <dbReference type="Rhea" id="RHEA:22508"/>
        <dbReference type="Rhea" id="RHEA-COMP:17339"/>
        <dbReference type="Rhea" id="RHEA-COMP:17340"/>
        <dbReference type="ChEBI" id="CHEBI:33019"/>
        <dbReference type="ChEBI" id="CHEBI:61560"/>
        <dbReference type="ChEBI" id="CHEBI:173112"/>
        <dbReference type="EC" id="2.7.7.7"/>
    </reaction>
</comment>
<dbReference type="AlphaFoldDB" id="A0AA39XKW3"/>
<dbReference type="GO" id="GO:0003887">
    <property type="term" value="F:DNA-directed DNA polymerase activity"/>
    <property type="evidence" value="ECO:0007669"/>
    <property type="project" value="UniProtKB-UniRule"/>
</dbReference>
<dbReference type="PROSITE" id="PS50172">
    <property type="entry name" value="BRCT"/>
    <property type="match status" value="1"/>
</dbReference>
<comment type="cofactor">
    <cofactor evidence="1">
        <name>Mn(2+)</name>
        <dbReference type="ChEBI" id="CHEBI:29035"/>
    </cofactor>
</comment>
<keyword evidence="11 13" id="KW-0539">Nucleus</keyword>
<dbReference type="PANTHER" id="PTHR11276:SF29">
    <property type="entry name" value="DNA POLYMERASE TYPE-X FAMILY PROTEIN POL4"/>
    <property type="match status" value="1"/>
</dbReference>